<dbReference type="Proteomes" id="UP000316196">
    <property type="component" value="Unassembled WGS sequence"/>
</dbReference>
<protein>
    <submittedName>
        <fullName evidence="3">RsiW-degrading membrane proteinase PrsW (M82 family)</fullName>
    </submittedName>
</protein>
<keyword evidence="4" id="KW-1185">Reference proteome</keyword>
<dbReference type="PANTHER" id="PTHR36844:SF1">
    <property type="entry name" value="PROTEASE PRSW"/>
    <property type="match status" value="1"/>
</dbReference>
<evidence type="ECO:0000313" key="3">
    <source>
        <dbReference type="EMBL" id="TQL62984.1"/>
    </source>
</evidence>
<feature type="transmembrane region" description="Helical" evidence="2">
    <location>
        <begin position="77"/>
        <end position="97"/>
    </location>
</feature>
<dbReference type="RefSeq" id="WP_142092760.1">
    <property type="nucleotide sequence ID" value="NZ_BAAAMD010000001.1"/>
</dbReference>
<feature type="transmembrane region" description="Helical" evidence="2">
    <location>
        <begin position="256"/>
        <end position="275"/>
    </location>
</feature>
<evidence type="ECO:0000313" key="4">
    <source>
        <dbReference type="Proteomes" id="UP000316196"/>
    </source>
</evidence>
<evidence type="ECO:0000256" key="2">
    <source>
        <dbReference type="SAM" id="Phobius"/>
    </source>
</evidence>
<feature type="transmembrane region" description="Helical" evidence="2">
    <location>
        <begin position="34"/>
        <end position="56"/>
    </location>
</feature>
<dbReference type="GO" id="GO:0008233">
    <property type="term" value="F:peptidase activity"/>
    <property type="evidence" value="ECO:0007669"/>
    <property type="project" value="InterPro"/>
</dbReference>
<keyword evidence="2" id="KW-0812">Transmembrane</keyword>
<feature type="transmembrane region" description="Helical" evidence="2">
    <location>
        <begin position="103"/>
        <end position="122"/>
    </location>
</feature>
<keyword evidence="2" id="KW-0472">Membrane</keyword>
<proteinExistence type="predicted"/>
<gene>
    <name evidence="3" type="ORF">FB460_0779</name>
</gene>
<feature type="transmembrane region" description="Helical" evidence="2">
    <location>
        <begin position="174"/>
        <end position="194"/>
    </location>
</feature>
<dbReference type="PANTHER" id="PTHR36844">
    <property type="entry name" value="PROTEASE PRSW"/>
    <property type="match status" value="1"/>
</dbReference>
<evidence type="ECO:0000256" key="1">
    <source>
        <dbReference type="SAM" id="MobiDB-lite"/>
    </source>
</evidence>
<name>A0A542ZRK0_9ACTN</name>
<keyword evidence="2" id="KW-1133">Transmembrane helix</keyword>
<dbReference type="OrthoDB" id="9785431at2"/>
<feature type="transmembrane region" description="Helical" evidence="2">
    <location>
        <begin position="228"/>
        <end position="249"/>
    </location>
</feature>
<accession>A0A542ZRK0</accession>
<dbReference type="EMBL" id="VFOR01000001">
    <property type="protein sequence ID" value="TQL62984.1"/>
    <property type="molecule type" value="Genomic_DNA"/>
</dbReference>
<dbReference type="AlphaFoldDB" id="A0A542ZRK0"/>
<reference evidence="3 4" key="1">
    <citation type="submission" date="2019-06" db="EMBL/GenBank/DDBJ databases">
        <title>Sequencing the genomes of 1000 actinobacteria strains.</title>
        <authorList>
            <person name="Klenk H.-P."/>
        </authorList>
    </citation>
    <scope>NUCLEOTIDE SEQUENCE [LARGE SCALE GENOMIC DNA]</scope>
    <source>
        <strain evidence="3 4">DSM 8251</strain>
    </source>
</reference>
<organism evidence="3 4">
    <name type="scientific">Propioniferax innocua</name>
    <dbReference type="NCBI Taxonomy" id="1753"/>
    <lineage>
        <taxon>Bacteria</taxon>
        <taxon>Bacillati</taxon>
        <taxon>Actinomycetota</taxon>
        <taxon>Actinomycetes</taxon>
        <taxon>Propionibacteriales</taxon>
        <taxon>Propionibacteriaceae</taxon>
        <taxon>Propioniferax</taxon>
    </lineage>
</organism>
<feature type="transmembrane region" description="Helical" evidence="2">
    <location>
        <begin position="281"/>
        <end position="306"/>
    </location>
</feature>
<feature type="region of interest" description="Disordered" evidence="1">
    <location>
        <begin position="426"/>
        <end position="466"/>
    </location>
</feature>
<dbReference type="Pfam" id="PF13367">
    <property type="entry name" value="PrsW-protease"/>
    <property type="match status" value="1"/>
</dbReference>
<sequence length="466" mass="51547">MTSDATTDRRLAANGLPGLRRQTPLNRVVGSFEFWFLAAVTLIVIVGALYMWALMATDFPLRAEVAMDLDTEIIRRAAKWAAISAVPTALLCIWADRWRPHRVWVWVLALGWGAFVATPLSYEINTWMAGHLNVTGQLNPAAQARPAIFVAPFVEEATKGTVLFWVAMAMRNRWIGLFSGVSLAGLSGAGFAFVENILYYARALLFAAQNPGITPDKALWEIFKMRGLMSWFAHPLFTAMMGIGLAIALRTRSKTVRVIAPVAGFLSAALLHMLFNGMATVVAHGASLSALLVFVAYPLVALVVLLTCKQIWFQKRIIAARLGDFEKAGWLPASEVKASSEVFSRMYAFWQAFWGGRLIATVRMQHTLIELAYLRDSMLRGLVDDAGHLRERALLARAVDLRARAIVAPWPHTSYPWKRWSDRRRARKAQGRPVHSTPATAAWSGPAPLGGPQYTPVDPSWKPPSA</sequence>
<comment type="caution">
    <text evidence="3">The sequence shown here is derived from an EMBL/GenBank/DDBJ whole genome shotgun (WGS) entry which is preliminary data.</text>
</comment>
<dbReference type="InterPro" id="IPR026898">
    <property type="entry name" value="PrsW"/>
</dbReference>